<organism evidence="1">
    <name type="scientific">uncultured delta proteobacterium</name>
    <dbReference type="NCBI Taxonomy" id="34034"/>
    <lineage>
        <taxon>Bacteria</taxon>
        <taxon>Deltaproteobacteria</taxon>
        <taxon>environmental samples</taxon>
    </lineage>
</organism>
<dbReference type="AlphaFoldDB" id="A0A212J9D0"/>
<accession>A0A212J9D0</accession>
<name>A0A212J9D0_9DELT</name>
<sequence length="103" mass="11102">MGIDLTTLITRHYPPGKLYSPDIRTAIEPLDPPFAARPYTSLLDDVVNTGEDSIEIANRHWAAGFPARARAGQVLGGSNAFGTRVSPLNMPEAIRGRMVAVSI</sequence>
<evidence type="ECO:0000313" key="1">
    <source>
        <dbReference type="EMBL" id="SBV96031.1"/>
    </source>
</evidence>
<gene>
    <name evidence="1" type="ORF">KL86DPRO_10974</name>
</gene>
<reference evidence="1" key="1">
    <citation type="submission" date="2016-04" db="EMBL/GenBank/DDBJ databases">
        <authorList>
            <person name="Evans L.H."/>
            <person name="Alamgir A."/>
            <person name="Owens N."/>
            <person name="Weber N.D."/>
            <person name="Virtaneva K."/>
            <person name="Barbian K."/>
            <person name="Babar A."/>
            <person name="Rosenke K."/>
        </authorList>
    </citation>
    <scope>NUCLEOTIDE SEQUENCE</scope>
    <source>
        <strain evidence="1">86</strain>
    </source>
</reference>
<protein>
    <submittedName>
        <fullName evidence="1">Uncharacterized protein</fullName>
    </submittedName>
</protein>
<proteinExistence type="predicted"/>
<dbReference type="EMBL" id="FLUQ01000001">
    <property type="protein sequence ID" value="SBV96031.1"/>
    <property type="molecule type" value="Genomic_DNA"/>
</dbReference>